<dbReference type="InterPro" id="IPR027267">
    <property type="entry name" value="AH/BAR_dom_sf"/>
</dbReference>
<dbReference type="Gene3D" id="1.10.555.10">
    <property type="entry name" value="Rho GTPase activation protein"/>
    <property type="match status" value="1"/>
</dbReference>
<accession>A0AAD5X7Y8</accession>
<feature type="domain" description="Rho-GAP" evidence="2">
    <location>
        <begin position="724"/>
        <end position="930"/>
    </location>
</feature>
<name>A0AAD5X7Y8_9FUNG</name>
<feature type="region of interest" description="Disordered" evidence="1">
    <location>
        <begin position="485"/>
        <end position="548"/>
    </location>
</feature>
<protein>
    <recommendedName>
        <fullName evidence="2">Rho-GAP domain-containing protein</fullName>
    </recommendedName>
</protein>
<dbReference type="GO" id="GO:0005634">
    <property type="term" value="C:nucleus"/>
    <property type="evidence" value="ECO:0007669"/>
    <property type="project" value="TreeGrafter"/>
</dbReference>
<feature type="compositionally biased region" description="Low complexity" evidence="1">
    <location>
        <begin position="662"/>
        <end position="680"/>
    </location>
</feature>
<dbReference type="AlphaFoldDB" id="A0AAD5X7Y8"/>
<dbReference type="Pfam" id="PF00620">
    <property type="entry name" value="RhoGAP"/>
    <property type="match status" value="1"/>
</dbReference>
<reference evidence="3" key="1">
    <citation type="submission" date="2020-05" db="EMBL/GenBank/DDBJ databases">
        <title>Phylogenomic resolution of chytrid fungi.</title>
        <authorList>
            <person name="Stajich J.E."/>
            <person name="Amses K."/>
            <person name="Simmons R."/>
            <person name="Seto K."/>
            <person name="Myers J."/>
            <person name="Bonds A."/>
            <person name="Quandt C.A."/>
            <person name="Barry K."/>
            <person name="Liu P."/>
            <person name="Grigoriev I."/>
            <person name="Longcore J.E."/>
            <person name="James T.Y."/>
        </authorList>
    </citation>
    <scope>NUCLEOTIDE SEQUENCE</scope>
    <source>
        <strain evidence="3">JEL0513</strain>
    </source>
</reference>
<feature type="compositionally biased region" description="Low complexity" evidence="1">
    <location>
        <begin position="525"/>
        <end position="545"/>
    </location>
</feature>
<dbReference type="GO" id="GO:0000987">
    <property type="term" value="F:cis-regulatory region sequence-specific DNA binding"/>
    <property type="evidence" value="ECO:0007669"/>
    <property type="project" value="TreeGrafter"/>
</dbReference>
<dbReference type="GO" id="GO:0007165">
    <property type="term" value="P:signal transduction"/>
    <property type="evidence" value="ECO:0007669"/>
    <property type="project" value="InterPro"/>
</dbReference>
<sequence>PCAYPDNDDDDDDADADTGADRSCSPPNPATASCAFTRATASRSSTTSPGSSLIAVAVAVAVGADAMRIISGGDSGDIDADGDTGGGDIDDDGVGVNPTAAVSMAVPVSPMTTDTAAVVIAPTAPSVRIDPCVSAEEPVHPPLPIYMTPLNTGVTIREMQRQIELGMGSERRWSSESSSSSSNMNLSSNNATIGGSSSGGGGGGGGGSIGYLNGNGRRISHLPHERAPAAGSEADDVLGFMSAAFESVFWGPYYNNAGTAGGGSGSGGGGAGAGNVSGGGLGSGGFGGFRGRWGANGGGGLVGIGGGGSGGGGGGLAEGYSYANNSSDFTAGVRVLLGTNAAHLAHMAQLVAFTKQRAEAEDTTARTLDGLAASFSATTSAASLRPSSLSNKPAFVDPASCASILPANARYASIVKLTAQAHKAHATLLRLNVVDPVATFHNKYQRLLDSRKQEFDHSRIAYAKAIALIERKRLPYLQAVARLNSDTDNTNDNSDSPNPDPNLDNNNNNNNNISYSQPLPSTKRSSFYSYSNYTNSQQQQPQQQQVPAPSLPTLKREFLKAIKDGEHARSALEFRILDFLAFSRGVFDIFNIDVIGPKTAIKRVTDALNPIQKHTEFHYFRLIILRDAFSAIEHAQLSFLDTVANLYAPTPERPQSSPPTPNNQNRYPHQQQQQQQQQQQKASAFPAPDPFRSLPEIAHALQTGTSRIPPIIFSATDPVQAFGIELDVLATATGESIPPFVRKCVAALNESLIMRKTKHSIDAWIPGASRRSSTSSSSSSGSTNTVFAGGVSEWLKELPSVQVLRMESNASVGGVLIHYTRFQRESSSVIASALKLFLIELPTPIVPPDVYDTIKTVYDASAAVVSGGGSSGADGGGNDTTPVIVVAGGVGVVEEELEGEVRLKTVANLLSTLSVAHYDTLRLVMGLLDR</sequence>
<dbReference type="InterPro" id="IPR008936">
    <property type="entry name" value="Rho_GTPase_activation_prot"/>
</dbReference>
<organism evidence="3 4">
    <name type="scientific">Physocladia obscura</name>
    <dbReference type="NCBI Taxonomy" id="109957"/>
    <lineage>
        <taxon>Eukaryota</taxon>
        <taxon>Fungi</taxon>
        <taxon>Fungi incertae sedis</taxon>
        <taxon>Chytridiomycota</taxon>
        <taxon>Chytridiomycota incertae sedis</taxon>
        <taxon>Chytridiomycetes</taxon>
        <taxon>Chytridiales</taxon>
        <taxon>Chytriomycetaceae</taxon>
        <taxon>Physocladia</taxon>
    </lineage>
</organism>
<dbReference type="PANTHER" id="PTHR14596:SF72">
    <property type="entry name" value="ZINC FINGER PROTEIN MSN2-RELATED"/>
    <property type="match status" value="1"/>
</dbReference>
<feature type="compositionally biased region" description="Polar residues" evidence="1">
    <location>
        <begin position="513"/>
        <end position="524"/>
    </location>
</feature>
<feature type="region of interest" description="Disordered" evidence="1">
    <location>
        <begin position="648"/>
        <end position="689"/>
    </location>
</feature>
<feature type="compositionally biased region" description="Low complexity" evidence="1">
    <location>
        <begin position="485"/>
        <end position="512"/>
    </location>
</feature>
<dbReference type="EMBL" id="JADGJH010003854">
    <property type="protein sequence ID" value="KAJ3088430.1"/>
    <property type="molecule type" value="Genomic_DNA"/>
</dbReference>
<feature type="compositionally biased region" description="Low complexity" evidence="1">
    <location>
        <begin position="175"/>
        <end position="195"/>
    </location>
</feature>
<dbReference type="PANTHER" id="PTHR14596">
    <property type="entry name" value="ZINC FINGER PROTEIN"/>
    <property type="match status" value="1"/>
</dbReference>
<dbReference type="Proteomes" id="UP001211907">
    <property type="component" value="Unassembled WGS sequence"/>
</dbReference>
<dbReference type="SUPFAM" id="SSF48350">
    <property type="entry name" value="GTPase activation domain, GAP"/>
    <property type="match status" value="1"/>
</dbReference>
<dbReference type="GO" id="GO:0042594">
    <property type="term" value="P:response to starvation"/>
    <property type="evidence" value="ECO:0007669"/>
    <property type="project" value="TreeGrafter"/>
</dbReference>
<dbReference type="GO" id="GO:0000981">
    <property type="term" value="F:DNA-binding transcription factor activity, RNA polymerase II-specific"/>
    <property type="evidence" value="ECO:0007669"/>
    <property type="project" value="TreeGrafter"/>
</dbReference>
<evidence type="ECO:0000313" key="3">
    <source>
        <dbReference type="EMBL" id="KAJ3088430.1"/>
    </source>
</evidence>
<comment type="caution">
    <text evidence="3">The sequence shown here is derived from an EMBL/GenBank/DDBJ whole genome shotgun (WGS) entry which is preliminary data.</text>
</comment>
<evidence type="ECO:0000259" key="2">
    <source>
        <dbReference type="PROSITE" id="PS50238"/>
    </source>
</evidence>
<dbReference type="PROSITE" id="PS50238">
    <property type="entry name" value="RHOGAP"/>
    <property type="match status" value="1"/>
</dbReference>
<evidence type="ECO:0000256" key="1">
    <source>
        <dbReference type="SAM" id="MobiDB-lite"/>
    </source>
</evidence>
<gene>
    <name evidence="3" type="ORF">HK100_008040</name>
</gene>
<feature type="region of interest" description="Disordered" evidence="1">
    <location>
        <begin position="1"/>
        <end position="33"/>
    </location>
</feature>
<keyword evidence="4" id="KW-1185">Reference proteome</keyword>
<evidence type="ECO:0000313" key="4">
    <source>
        <dbReference type="Proteomes" id="UP001211907"/>
    </source>
</evidence>
<dbReference type="SUPFAM" id="SSF103657">
    <property type="entry name" value="BAR/IMD domain-like"/>
    <property type="match status" value="1"/>
</dbReference>
<feature type="compositionally biased region" description="Acidic residues" evidence="1">
    <location>
        <begin position="1"/>
        <end position="18"/>
    </location>
</feature>
<feature type="region of interest" description="Disordered" evidence="1">
    <location>
        <begin position="167"/>
        <end position="202"/>
    </location>
</feature>
<dbReference type="InterPro" id="IPR000198">
    <property type="entry name" value="RhoGAP_dom"/>
</dbReference>
<proteinExistence type="predicted"/>
<feature type="non-terminal residue" evidence="3">
    <location>
        <position position="1"/>
    </location>
</feature>
<dbReference type="Gene3D" id="1.20.1270.60">
    <property type="entry name" value="Arfaptin homology (AH) domain/BAR domain"/>
    <property type="match status" value="1"/>
</dbReference>